<evidence type="ECO:0000313" key="2">
    <source>
        <dbReference type="EMBL" id="QZA10234.1"/>
    </source>
</evidence>
<feature type="transmembrane region" description="Helical" evidence="1">
    <location>
        <begin position="43"/>
        <end position="62"/>
    </location>
</feature>
<dbReference type="GO" id="GO:0005576">
    <property type="term" value="C:extracellular region"/>
    <property type="evidence" value="ECO:0007669"/>
    <property type="project" value="TreeGrafter"/>
</dbReference>
<proteinExistence type="predicted"/>
<dbReference type="AlphaFoldDB" id="A0A9X7ZHL5"/>
<gene>
    <name evidence="2" type="primary">eccB</name>
    <name evidence="2" type="ORF">K3U94_18480</name>
</gene>
<dbReference type="PANTHER" id="PTHR40765:SF2">
    <property type="entry name" value="ESX-2 SECRETION SYSTEM ATPASE ECCB2"/>
    <property type="match status" value="1"/>
</dbReference>
<keyword evidence="1" id="KW-1133">Transmembrane helix</keyword>
<dbReference type="Pfam" id="PF05108">
    <property type="entry name" value="T7SS_ESX1_EccB"/>
    <property type="match status" value="2"/>
</dbReference>
<organism evidence="2 3">
    <name type="scientific">Mycolicibacter heraklionensis</name>
    <dbReference type="NCBI Taxonomy" id="512402"/>
    <lineage>
        <taxon>Bacteria</taxon>
        <taxon>Bacillati</taxon>
        <taxon>Actinomycetota</taxon>
        <taxon>Actinomycetes</taxon>
        <taxon>Mycobacteriales</taxon>
        <taxon>Mycobacteriaceae</taxon>
        <taxon>Mycolicibacter</taxon>
    </lineage>
</organism>
<name>A0A9X7ZHL5_9MYCO</name>
<dbReference type="Gene3D" id="3.30.2390.20">
    <property type="entry name" value="Type VII secretion system EccB, repeat 1 domain"/>
    <property type="match status" value="1"/>
</dbReference>
<evidence type="ECO:0000256" key="1">
    <source>
        <dbReference type="SAM" id="Phobius"/>
    </source>
</evidence>
<keyword evidence="1" id="KW-0812">Transmembrane</keyword>
<dbReference type="NCBIfam" id="TIGR03919">
    <property type="entry name" value="T7SS_EccB"/>
    <property type="match status" value="1"/>
</dbReference>
<dbReference type="InterPro" id="IPR007795">
    <property type="entry name" value="T7SS_EccB"/>
</dbReference>
<dbReference type="EMBL" id="CP080997">
    <property type="protein sequence ID" value="QZA10234.1"/>
    <property type="molecule type" value="Genomic_DNA"/>
</dbReference>
<dbReference type="InterPro" id="IPR044857">
    <property type="entry name" value="T7SS_EccB_R1"/>
</dbReference>
<accession>A0A9X7ZHL5</accession>
<dbReference type="RefSeq" id="WP_220696866.1">
    <property type="nucleotide sequence ID" value="NZ_CP080997.1"/>
</dbReference>
<dbReference type="Proteomes" id="UP000825008">
    <property type="component" value="Chromosome"/>
</dbReference>
<keyword evidence="1" id="KW-0472">Membrane</keyword>
<protein>
    <submittedName>
        <fullName evidence="2">Type VII secretion protein EccB</fullName>
    </submittedName>
</protein>
<dbReference type="PANTHER" id="PTHR40765">
    <property type="entry name" value="ESX-2 SECRETION SYSTEM ATPASE ECCB2"/>
    <property type="match status" value="1"/>
</dbReference>
<reference evidence="2" key="1">
    <citation type="submission" date="2021-08" db="EMBL/GenBank/DDBJ databases">
        <title>Whole genome sequencing of non-tuberculosis mycobacteria type-strains.</title>
        <authorList>
            <person name="Igarashi Y."/>
            <person name="Osugi A."/>
            <person name="Mitarai S."/>
        </authorList>
    </citation>
    <scope>NUCLEOTIDE SEQUENCE</scope>
    <source>
        <strain evidence="2">JCM 30995</strain>
    </source>
</reference>
<evidence type="ECO:0000313" key="3">
    <source>
        <dbReference type="Proteomes" id="UP000825008"/>
    </source>
</evidence>
<sequence length="365" mass="36970">MAGRSTTQLQLSAHRFLARRMERALRCGQVTGAPAPGRGALGLGWLLSVVAAAGAVVLAAVWPQPALGDAPIVLDRATGALYVRIGDTMHPVYNLASARLITGAADPRPVDGKAVGLARRGPPLGIPGAPSVLGATLPDAVTWSLCQDSAGTILIVGADPLPSARLDPQQAVPVSSESGARYLLVNGRRVAVDPADSVLDSAVPRRVSALLLNAIPEAPPAAPARHRRVGSAPATLCAHWRADDPAGATLSSGVRLPAGETPTVLAQADGPGPALDGVYLPAGHSAYVRAADTSGRAGGVGYLIADSGVRFTVDDDDAARRLGLPAVAAGVPWPMLAGLPAGPRLSRDQALLGRDVVSGPTAPGR</sequence>
<dbReference type="KEGG" id="mher:K3U94_18480"/>